<evidence type="ECO:0000256" key="4">
    <source>
        <dbReference type="ARBA" id="ARBA00022692"/>
    </source>
</evidence>
<reference evidence="9" key="1">
    <citation type="submission" date="2015-01" db="EMBL/GenBank/DDBJ databases">
        <authorList>
            <person name="Durling Mikael"/>
        </authorList>
    </citation>
    <scope>NUCLEOTIDE SEQUENCE</scope>
</reference>
<dbReference type="AlphaFoldDB" id="A0A0B7KCI4"/>
<feature type="region of interest" description="Disordered" evidence="8">
    <location>
        <begin position="294"/>
        <end position="415"/>
    </location>
</feature>
<feature type="region of interest" description="Disordered" evidence="8">
    <location>
        <begin position="114"/>
        <end position="135"/>
    </location>
</feature>
<proteinExistence type="inferred from homology"/>
<feature type="compositionally biased region" description="Polar residues" evidence="8">
    <location>
        <begin position="306"/>
        <end position="342"/>
    </location>
</feature>
<comment type="subcellular location">
    <subcellularLocation>
        <location evidence="7">Membrane</location>
        <topology evidence="7">Multi-pass membrane protein</topology>
    </subcellularLocation>
</comment>
<evidence type="ECO:0000256" key="7">
    <source>
        <dbReference type="RuleBase" id="RU367100"/>
    </source>
</evidence>
<keyword evidence="4 7" id="KW-0812">Transmembrane</keyword>
<evidence type="ECO:0000256" key="1">
    <source>
        <dbReference type="ARBA" id="ARBA00002489"/>
    </source>
</evidence>
<name>A0A0B7KCI4_BIOOC</name>
<dbReference type="GO" id="GO:0016020">
    <property type="term" value="C:membrane"/>
    <property type="evidence" value="ECO:0007669"/>
    <property type="project" value="UniProtKB-SubCell"/>
</dbReference>
<dbReference type="Proteomes" id="UP000616885">
    <property type="component" value="Unassembled WGS sequence"/>
</dbReference>
<reference evidence="10" key="2">
    <citation type="submission" date="2020-10" db="EMBL/GenBank/DDBJ databases">
        <title>High-Quality Genome Resource of Clonostachys rosea strain S41 by Oxford Nanopore Long-Read Sequencing.</title>
        <authorList>
            <person name="Wang H."/>
        </authorList>
    </citation>
    <scope>NUCLEOTIDE SEQUENCE</scope>
    <source>
        <strain evidence="10">S41</strain>
    </source>
</reference>
<feature type="transmembrane region" description="Helical" evidence="7">
    <location>
        <begin position="15"/>
        <end position="36"/>
    </location>
</feature>
<evidence type="ECO:0000256" key="5">
    <source>
        <dbReference type="ARBA" id="ARBA00022989"/>
    </source>
</evidence>
<comment type="similarity">
    <text evidence="2 7">Belongs to the DLT1 family.</text>
</comment>
<evidence type="ECO:0000256" key="8">
    <source>
        <dbReference type="SAM" id="MobiDB-lite"/>
    </source>
</evidence>
<keyword evidence="6 7" id="KW-0472">Membrane</keyword>
<evidence type="ECO:0000313" key="10">
    <source>
        <dbReference type="EMBL" id="KAF9758104.1"/>
    </source>
</evidence>
<sequence length="415" mass="45995">MITARQLFRIVYGSIYLVLYVILLALLLITPADAIIRSIQNRQTYNIWILVIFYVVTVLIVTFIYLMRLYVNKTVLAAIPKSTLPIKPGDVNRAVHAIIEAGLERSAAIAFEARPSADPNKKEGQPGERVVPPASEGLGISRTLQSRIWDDIEHHGWSSPNLADLPNLQYSTVLSELPNLIEAKALTLAPPDPASQSDPPVLDPEAVALLQKPSYLSLRGYIDQLTSLGVLDIDDTAASFLERYEYARFSTRPISNAKFRELMHLFAEMLRSMQTLDLEALDAEQELQSYTESFVDQSNRDGAMTPRSQRSKAATVSSQSSVRRPMRSSSWNLYRTAPNTPHSTARVISRKSSSSNSFAQSRNPYHMDDSRSPSPSIRSGSSASVIRLSTNEDNQDGPYVLNLSGTAESLSPAQR</sequence>
<gene>
    <name evidence="7" type="primary">DLT1</name>
    <name evidence="9" type="ORF">BN869_000010837_1</name>
    <name evidence="10" type="ORF">IM811_009048</name>
</gene>
<organism evidence="9">
    <name type="scientific">Bionectria ochroleuca</name>
    <name type="common">Gliocladium roseum</name>
    <dbReference type="NCBI Taxonomy" id="29856"/>
    <lineage>
        <taxon>Eukaryota</taxon>
        <taxon>Fungi</taxon>
        <taxon>Dikarya</taxon>
        <taxon>Ascomycota</taxon>
        <taxon>Pezizomycotina</taxon>
        <taxon>Sordariomycetes</taxon>
        <taxon>Hypocreomycetidae</taxon>
        <taxon>Hypocreales</taxon>
        <taxon>Bionectriaceae</taxon>
        <taxon>Clonostachys</taxon>
    </lineage>
</organism>
<protein>
    <recommendedName>
        <fullName evidence="3 7">Defect at low temperature protein 1</fullName>
    </recommendedName>
</protein>
<feature type="compositionally biased region" description="Low complexity" evidence="8">
    <location>
        <begin position="343"/>
        <end position="362"/>
    </location>
</feature>
<evidence type="ECO:0000256" key="2">
    <source>
        <dbReference type="ARBA" id="ARBA00005550"/>
    </source>
</evidence>
<comment type="function">
    <text evidence="1 7">Required for growth under high-pressure and low-temperature conditions.</text>
</comment>
<evidence type="ECO:0000313" key="9">
    <source>
        <dbReference type="EMBL" id="CEO54779.1"/>
    </source>
</evidence>
<evidence type="ECO:0000256" key="6">
    <source>
        <dbReference type="ARBA" id="ARBA00023136"/>
    </source>
</evidence>
<dbReference type="PANTHER" id="PTHR40021:SF1">
    <property type="entry name" value="DEFECT AT LOW TEMPERATURE PROTEIN 1"/>
    <property type="match status" value="1"/>
</dbReference>
<keyword evidence="5 7" id="KW-1133">Transmembrane helix</keyword>
<dbReference type="EMBL" id="CDPU01000045">
    <property type="protein sequence ID" value="CEO54779.1"/>
    <property type="molecule type" value="Genomic_DNA"/>
</dbReference>
<dbReference type="EMBL" id="JADCTT010000002">
    <property type="protein sequence ID" value="KAF9758104.1"/>
    <property type="molecule type" value="Genomic_DNA"/>
</dbReference>
<accession>A0A0B7KCI4</accession>
<dbReference type="PANTHER" id="PTHR40021">
    <property type="entry name" value="DEFECT AT LOW TEMPERATURE PROTEIN 1"/>
    <property type="match status" value="1"/>
</dbReference>
<feature type="compositionally biased region" description="Low complexity" evidence="8">
    <location>
        <begin position="372"/>
        <end position="384"/>
    </location>
</feature>
<feature type="compositionally biased region" description="Polar residues" evidence="8">
    <location>
        <begin position="403"/>
        <end position="415"/>
    </location>
</feature>
<evidence type="ECO:0000256" key="3">
    <source>
        <dbReference type="ARBA" id="ARBA00021353"/>
    </source>
</evidence>
<dbReference type="InterPro" id="IPR038869">
    <property type="entry name" value="DLT1"/>
</dbReference>
<feature type="transmembrane region" description="Helical" evidence="7">
    <location>
        <begin position="48"/>
        <end position="71"/>
    </location>
</feature>